<protein>
    <submittedName>
        <fullName evidence="9">Stress-responsive transcriptional regulator</fullName>
    </submittedName>
</protein>
<feature type="region of interest" description="Disordered" evidence="6">
    <location>
        <begin position="175"/>
        <end position="224"/>
    </location>
</feature>
<proteinExistence type="predicted"/>
<dbReference type="PANTHER" id="PTHR33885">
    <property type="entry name" value="PHAGE SHOCK PROTEIN C"/>
    <property type="match status" value="1"/>
</dbReference>
<feature type="transmembrane region" description="Helical" evidence="7">
    <location>
        <begin position="145"/>
        <end position="164"/>
    </location>
</feature>
<evidence type="ECO:0000259" key="8">
    <source>
        <dbReference type="Pfam" id="PF04024"/>
    </source>
</evidence>
<dbReference type="PANTHER" id="PTHR33885:SF3">
    <property type="entry name" value="PHAGE SHOCK PROTEIN C"/>
    <property type="match status" value="1"/>
</dbReference>
<dbReference type="AlphaFoldDB" id="N1V1N1"/>
<dbReference type="InterPro" id="IPR052027">
    <property type="entry name" value="PspC"/>
</dbReference>
<keyword evidence="10" id="KW-1185">Reference proteome</keyword>
<feature type="transmembrane region" description="Helical" evidence="7">
    <location>
        <begin position="74"/>
        <end position="95"/>
    </location>
</feature>
<dbReference type="RefSeq" id="WP_005275646.1">
    <property type="nucleotide sequence ID" value="NZ_ANPE02000341.1"/>
</dbReference>
<dbReference type="GO" id="GO:0005886">
    <property type="term" value="C:plasma membrane"/>
    <property type="evidence" value="ECO:0007669"/>
    <property type="project" value="UniProtKB-SubCell"/>
</dbReference>
<dbReference type="Pfam" id="PF04024">
    <property type="entry name" value="PspC"/>
    <property type="match status" value="1"/>
</dbReference>
<evidence type="ECO:0000256" key="4">
    <source>
        <dbReference type="ARBA" id="ARBA00022989"/>
    </source>
</evidence>
<evidence type="ECO:0000256" key="5">
    <source>
        <dbReference type="ARBA" id="ARBA00023136"/>
    </source>
</evidence>
<reference evidence="9 10" key="1">
    <citation type="journal article" date="2013" name="Genome Announc.">
        <title>Draft Genome Sequence of Arthrobacter crystallopoietes Strain BAB-32, Revealing Genes for Bioremediation.</title>
        <authorList>
            <person name="Joshi M.N."/>
            <person name="Pandit A.S."/>
            <person name="Sharma A."/>
            <person name="Pandya R.V."/>
            <person name="Desai S.M."/>
            <person name="Saxena A.K."/>
            <person name="Bagatharia S.B."/>
        </authorList>
    </citation>
    <scope>NUCLEOTIDE SEQUENCE [LARGE SCALE GENOMIC DNA]</scope>
    <source>
        <strain evidence="9 10">BAB-32</strain>
    </source>
</reference>
<dbReference type="Proteomes" id="UP000010729">
    <property type="component" value="Unassembled WGS sequence"/>
</dbReference>
<feature type="region of interest" description="Disordered" evidence="6">
    <location>
        <begin position="1"/>
        <end position="29"/>
    </location>
</feature>
<evidence type="ECO:0000256" key="3">
    <source>
        <dbReference type="ARBA" id="ARBA00022692"/>
    </source>
</evidence>
<comment type="caution">
    <text evidence="9">The sequence shown here is derived from an EMBL/GenBank/DDBJ whole genome shotgun (WGS) entry which is preliminary data.</text>
</comment>
<dbReference type="InterPro" id="IPR007168">
    <property type="entry name" value="Phageshock_PspC_N"/>
</dbReference>
<feature type="transmembrane region" description="Helical" evidence="7">
    <location>
        <begin position="115"/>
        <end position="133"/>
    </location>
</feature>
<feature type="domain" description="Phage shock protein PspC N-terminal" evidence="8">
    <location>
        <begin position="49"/>
        <end position="98"/>
    </location>
</feature>
<organism evidence="9 10">
    <name type="scientific">Arthrobacter crystallopoietes BAB-32</name>
    <dbReference type="NCBI Taxonomy" id="1246476"/>
    <lineage>
        <taxon>Bacteria</taxon>
        <taxon>Bacillati</taxon>
        <taxon>Actinomycetota</taxon>
        <taxon>Actinomycetes</taxon>
        <taxon>Micrococcales</taxon>
        <taxon>Micrococcaceae</taxon>
        <taxon>Crystallibacter</taxon>
    </lineage>
</organism>
<name>N1V1N1_9MICC</name>
<evidence type="ECO:0000256" key="2">
    <source>
        <dbReference type="ARBA" id="ARBA00022475"/>
    </source>
</evidence>
<comment type="subcellular location">
    <subcellularLocation>
        <location evidence="1">Cell membrane</location>
        <topology evidence="1">Single-pass membrane protein</topology>
    </subcellularLocation>
</comment>
<evidence type="ECO:0000256" key="6">
    <source>
        <dbReference type="SAM" id="MobiDB-lite"/>
    </source>
</evidence>
<evidence type="ECO:0000256" key="7">
    <source>
        <dbReference type="SAM" id="Phobius"/>
    </source>
</evidence>
<keyword evidence="4 7" id="KW-1133">Transmembrane helix</keyword>
<sequence length="224" mass="23215">MPLPPQENYDGGVPTSGPGHTSVPGGSVPAPDSNSFFNWFRSLGMPRGTDRWIGGVASGVGHRTGLDPVLVRGLFVLVALFGGFGVLLYGLAWALLPEPDGRIHAEEAGRGRWRAGMTGALIATVLGLFDRPFGFFRDGGWEFGAYLWAVVWIGALGYFIYWLATRNRNQPPAPLDYPAPAAGQSGPGTSFSSAASAAAPPLYPPGTTAAGPAGSSIPPAPPAA</sequence>
<feature type="compositionally biased region" description="Low complexity" evidence="6">
    <location>
        <begin position="178"/>
        <end position="217"/>
    </location>
</feature>
<evidence type="ECO:0000256" key="1">
    <source>
        <dbReference type="ARBA" id="ARBA00004162"/>
    </source>
</evidence>
<keyword evidence="5 7" id="KW-0472">Membrane</keyword>
<keyword evidence="3 7" id="KW-0812">Transmembrane</keyword>
<dbReference type="EMBL" id="ANPE02000341">
    <property type="protein sequence ID" value="EMY32158.1"/>
    <property type="molecule type" value="Genomic_DNA"/>
</dbReference>
<evidence type="ECO:0000313" key="10">
    <source>
        <dbReference type="Proteomes" id="UP000010729"/>
    </source>
</evidence>
<keyword evidence="2" id="KW-1003">Cell membrane</keyword>
<accession>N1V1N1</accession>
<evidence type="ECO:0000313" key="9">
    <source>
        <dbReference type="EMBL" id="EMY32158.1"/>
    </source>
</evidence>
<gene>
    <name evidence="9" type="ORF">D477_021598</name>
</gene>
<feature type="non-terminal residue" evidence="9">
    <location>
        <position position="224"/>
    </location>
</feature>